<proteinExistence type="predicted"/>
<comment type="caution">
    <text evidence="2">The sequence shown here is derived from an EMBL/GenBank/DDBJ whole genome shotgun (WGS) entry which is preliminary data.</text>
</comment>
<feature type="compositionally biased region" description="Basic and acidic residues" evidence="1">
    <location>
        <begin position="18"/>
        <end position="36"/>
    </location>
</feature>
<feature type="compositionally biased region" description="Low complexity" evidence="1">
    <location>
        <begin position="7"/>
        <end position="16"/>
    </location>
</feature>
<feature type="compositionally biased region" description="Polar residues" evidence="1">
    <location>
        <begin position="406"/>
        <end position="426"/>
    </location>
</feature>
<feature type="region of interest" description="Disordered" evidence="1">
    <location>
        <begin position="1"/>
        <end position="563"/>
    </location>
</feature>
<accession>A0A2U1J487</accession>
<gene>
    <name evidence="2" type="ORF">BB558_004087</name>
</gene>
<name>A0A2U1J487_SMIAN</name>
<feature type="compositionally biased region" description="Polar residues" evidence="1">
    <location>
        <begin position="225"/>
        <end position="244"/>
    </location>
</feature>
<evidence type="ECO:0000256" key="1">
    <source>
        <dbReference type="SAM" id="MobiDB-lite"/>
    </source>
</evidence>
<feature type="region of interest" description="Disordered" evidence="1">
    <location>
        <begin position="657"/>
        <end position="689"/>
    </location>
</feature>
<organism evidence="2 3">
    <name type="scientific">Smittium angustum</name>
    <dbReference type="NCBI Taxonomy" id="133377"/>
    <lineage>
        <taxon>Eukaryota</taxon>
        <taxon>Fungi</taxon>
        <taxon>Fungi incertae sedis</taxon>
        <taxon>Zoopagomycota</taxon>
        <taxon>Kickxellomycotina</taxon>
        <taxon>Harpellomycetes</taxon>
        <taxon>Harpellales</taxon>
        <taxon>Legeriomycetaceae</taxon>
        <taxon>Smittium</taxon>
    </lineage>
</organism>
<dbReference type="EMBL" id="MBFU01000382">
    <property type="protein sequence ID" value="PVZ99880.1"/>
    <property type="molecule type" value="Genomic_DNA"/>
</dbReference>
<feature type="compositionally biased region" description="Basic and acidic residues" evidence="1">
    <location>
        <begin position="256"/>
        <end position="279"/>
    </location>
</feature>
<feature type="compositionally biased region" description="Polar residues" evidence="1">
    <location>
        <begin position="100"/>
        <end position="113"/>
    </location>
</feature>
<feature type="compositionally biased region" description="Polar residues" evidence="1">
    <location>
        <begin position="298"/>
        <end position="315"/>
    </location>
</feature>
<feature type="compositionally biased region" description="Pro residues" evidence="1">
    <location>
        <begin position="439"/>
        <end position="464"/>
    </location>
</feature>
<feature type="compositionally biased region" description="Low complexity" evidence="1">
    <location>
        <begin position="145"/>
        <end position="156"/>
    </location>
</feature>
<feature type="compositionally biased region" description="Polar residues" evidence="1">
    <location>
        <begin position="361"/>
        <end position="372"/>
    </location>
</feature>
<evidence type="ECO:0000313" key="2">
    <source>
        <dbReference type="EMBL" id="PVZ99880.1"/>
    </source>
</evidence>
<feature type="compositionally biased region" description="Basic and acidic residues" evidence="1">
    <location>
        <begin position="54"/>
        <end position="70"/>
    </location>
</feature>
<sequence length="788" mass="86416">MRYSLRSKNSSFSSSEGEGEKSDSEAIKSSEEKADTSTRATRSTAKRTVTRSTKPAEKKSKLDQIQHQDVEPLSTPSKKSSTSASSTRKLPPKLPEIPETPSTTRKGRSSNVETRQKKDTKTSIKAETPATKDRKITDILTGVKATPTTTRSRATRLNQKTDTKDSFDIPQTPTTAPRTTRRTRTAMKTTSTVTDSEEEVTTSKSLLEQFPLESDSENIQAKPVKSNSNTKSSLHQKPTTSVSVDITKPKASLLKDVTDKKNISTMNKKDSSIKSKSNSDDFATEKPPSFNLAAAENAKSTPELTILSPSATKLETNSDDLKEAKNTKKQKPQQSLKSPKVSELSNTGTAISTPIPVDTNAKPSNVTPSNSARSKKKAKTQASNDKHNPFVDNADLLKEVNADKSPFQQNTLKSIPGTNEASSKQVSSEKLKSKNTPVPQKPTPKNTPVPQKPTPKNTPVPQKPTPKNIPAKQELEKTPSILKTISETTKVSSEQTLNKEAVPKNTPAKQDSALTPVSQKASKKNIPNDIKSTPVENKIKSPKYTSPVKDISDQKEKHEIKDVQINEPVQYSLVISEPKNREDSEMDVDDEAPEVISIKKATTQELNVDGSSVDPSIENILDLEDHKVLSENLRLLDPIKGQKITFDDTHLQSIDKTGLEQHNISKNTKPNLKRKRSDDSDDIDATRDETSSVKLLPEALLSITRDSRIVDGFKVISLAGDKKNPGGFDGNDVLKPFLQKSKSQPSHGSGYANPNKKVKSLRDDILKSERIVREDVSGSVIRGLQMKM</sequence>
<feature type="compositionally biased region" description="Polar residues" evidence="1">
    <location>
        <begin position="507"/>
        <end position="520"/>
    </location>
</feature>
<keyword evidence="3" id="KW-1185">Reference proteome</keyword>
<feature type="compositionally biased region" description="Low complexity" evidence="1">
    <location>
        <begin position="72"/>
        <end position="89"/>
    </location>
</feature>
<feature type="compositionally biased region" description="Basic and acidic residues" evidence="1">
    <location>
        <begin position="550"/>
        <end position="563"/>
    </location>
</feature>
<dbReference type="AlphaFoldDB" id="A0A2U1J487"/>
<dbReference type="Proteomes" id="UP000245591">
    <property type="component" value="Unassembled WGS sequence"/>
</dbReference>
<reference evidence="2 3" key="1">
    <citation type="journal article" date="2018" name="MBio">
        <title>Comparative Genomics Reveals the Core Gene Toolbox for the Fungus-Insect Symbiosis.</title>
        <authorList>
            <person name="Wang Y."/>
            <person name="Stata M."/>
            <person name="Wang W."/>
            <person name="Stajich J.E."/>
            <person name="White M.M."/>
            <person name="Moncalvo J.M."/>
        </authorList>
    </citation>
    <scope>NUCLEOTIDE SEQUENCE [LARGE SCALE GENOMIC DNA]</scope>
    <source>
        <strain evidence="2 3">AUS-126-30</strain>
    </source>
</reference>
<feature type="compositionally biased region" description="Polar residues" evidence="1">
    <location>
        <begin position="343"/>
        <end position="352"/>
    </location>
</feature>
<feature type="compositionally biased region" description="Polar residues" evidence="1">
    <location>
        <begin position="657"/>
        <end position="670"/>
    </location>
</feature>
<feature type="compositionally biased region" description="Basic and acidic residues" evidence="1">
    <location>
        <begin position="114"/>
        <end position="137"/>
    </location>
</feature>
<evidence type="ECO:0000313" key="3">
    <source>
        <dbReference type="Proteomes" id="UP000245591"/>
    </source>
</evidence>
<protein>
    <submittedName>
        <fullName evidence="2">Uncharacterized protein</fullName>
    </submittedName>
</protein>
<feature type="compositionally biased region" description="Basic and acidic residues" evidence="1">
    <location>
        <begin position="384"/>
        <end position="402"/>
    </location>
</feature>
<feature type="compositionally biased region" description="Polar residues" evidence="1">
    <location>
        <begin position="481"/>
        <end position="498"/>
    </location>
</feature>